<comment type="similarity">
    <text evidence="2">Belongs to the FUN14 family.</text>
</comment>
<evidence type="ECO:0000313" key="7">
    <source>
        <dbReference type="EMBL" id="KAL1496801.1"/>
    </source>
</evidence>
<evidence type="ECO:0000313" key="8">
    <source>
        <dbReference type="Proteomes" id="UP001515480"/>
    </source>
</evidence>
<dbReference type="InterPro" id="IPR002048">
    <property type="entry name" value="EF_hand_dom"/>
</dbReference>
<dbReference type="InterPro" id="IPR007014">
    <property type="entry name" value="FUN14"/>
</dbReference>
<dbReference type="PANTHER" id="PTHR21346">
    <property type="entry name" value="FUN14 DOMAIN CONTAINING"/>
    <property type="match status" value="1"/>
</dbReference>
<keyword evidence="4" id="KW-1133">Transmembrane helix</keyword>
<comment type="caution">
    <text evidence="7">The sequence shown here is derived from an EMBL/GenBank/DDBJ whole genome shotgun (WGS) entry which is preliminary data.</text>
</comment>
<accession>A0AB34IDJ4</accession>
<feature type="domain" description="EF-hand" evidence="6">
    <location>
        <begin position="153"/>
        <end position="182"/>
    </location>
</feature>
<evidence type="ECO:0000256" key="5">
    <source>
        <dbReference type="ARBA" id="ARBA00023136"/>
    </source>
</evidence>
<evidence type="ECO:0000256" key="3">
    <source>
        <dbReference type="ARBA" id="ARBA00022692"/>
    </source>
</evidence>
<dbReference type="GO" id="GO:0005509">
    <property type="term" value="F:calcium ion binding"/>
    <property type="evidence" value="ECO:0007669"/>
    <property type="project" value="InterPro"/>
</dbReference>
<evidence type="ECO:0000259" key="6">
    <source>
        <dbReference type="PROSITE" id="PS50222"/>
    </source>
</evidence>
<keyword evidence="8" id="KW-1185">Reference proteome</keyword>
<evidence type="ECO:0000256" key="1">
    <source>
        <dbReference type="ARBA" id="ARBA00004370"/>
    </source>
</evidence>
<keyword evidence="5" id="KW-0472">Membrane</keyword>
<name>A0AB34IDJ4_PRYPA</name>
<dbReference type="PROSITE" id="PS50222">
    <property type="entry name" value="EF_HAND_2"/>
    <property type="match status" value="1"/>
</dbReference>
<dbReference type="PANTHER" id="PTHR21346:SF10">
    <property type="entry name" value="TRANSMEMBRANE PROTEIN"/>
    <property type="match status" value="1"/>
</dbReference>
<gene>
    <name evidence="7" type="ORF">AB1Y20_014387</name>
</gene>
<sequence>MAGGEGDLRAELEALRARDAAEMDSAELERHQRRKAELKYMLKNNIEPPPTDDSAIAQLPRFLSGALPSLPSIGGAVGPMPTIPNPRYEPPGEGDLQDFAGTVTFGSMMGFCSGYALKKVGRASAATIGVIFMGMTMAEKAGYVAVNWDNVERDVMRKLDRDSNGKVDVHDARRAFHRFTTYMTETNSAVTASTFAAGLLYGLRRG</sequence>
<dbReference type="EMBL" id="JBGBPQ010000028">
    <property type="protein sequence ID" value="KAL1496801.1"/>
    <property type="molecule type" value="Genomic_DNA"/>
</dbReference>
<dbReference type="Pfam" id="PF04930">
    <property type="entry name" value="FUN14"/>
    <property type="match status" value="1"/>
</dbReference>
<reference evidence="7 8" key="1">
    <citation type="journal article" date="2024" name="Science">
        <title>Giant polyketide synthase enzymes in the biosynthesis of giant marine polyether toxins.</title>
        <authorList>
            <person name="Fallon T.R."/>
            <person name="Shende V.V."/>
            <person name="Wierzbicki I.H."/>
            <person name="Pendleton A.L."/>
            <person name="Watervoot N.F."/>
            <person name="Auber R.P."/>
            <person name="Gonzalez D.J."/>
            <person name="Wisecaver J.H."/>
            <person name="Moore B.S."/>
        </authorList>
    </citation>
    <scope>NUCLEOTIDE SEQUENCE [LARGE SCALE GENOMIC DNA]</scope>
    <source>
        <strain evidence="7 8">12B1</strain>
    </source>
</reference>
<dbReference type="AlphaFoldDB" id="A0AB34IDJ4"/>
<keyword evidence="3" id="KW-0812">Transmembrane</keyword>
<dbReference type="Proteomes" id="UP001515480">
    <property type="component" value="Unassembled WGS sequence"/>
</dbReference>
<comment type="subcellular location">
    <subcellularLocation>
        <location evidence="1">Membrane</location>
    </subcellularLocation>
</comment>
<dbReference type="GO" id="GO:0016020">
    <property type="term" value="C:membrane"/>
    <property type="evidence" value="ECO:0007669"/>
    <property type="project" value="UniProtKB-SubCell"/>
</dbReference>
<evidence type="ECO:0000256" key="2">
    <source>
        <dbReference type="ARBA" id="ARBA00009160"/>
    </source>
</evidence>
<protein>
    <recommendedName>
        <fullName evidence="6">EF-hand domain-containing protein</fullName>
    </recommendedName>
</protein>
<organism evidence="7 8">
    <name type="scientific">Prymnesium parvum</name>
    <name type="common">Toxic golden alga</name>
    <dbReference type="NCBI Taxonomy" id="97485"/>
    <lineage>
        <taxon>Eukaryota</taxon>
        <taxon>Haptista</taxon>
        <taxon>Haptophyta</taxon>
        <taxon>Prymnesiophyceae</taxon>
        <taxon>Prymnesiales</taxon>
        <taxon>Prymnesiaceae</taxon>
        <taxon>Prymnesium</taxon>
    </lineage>
</organism>
<evidence type="ECO:0000256" key="4">
    <source>
        <dbReference type="ARBA" id="ARBA00022989"/>
    </source>
</evidence>
<proteinExistence type="inferred from homology"/>